<comment type="caution">
    <text evidence="2">The sequence shown here is derived from an EMBL/GenBank/DDBJ whole genome shotgun (WGS) entry which is preliminary data.</text>
</comment>
<reference evidence="2 3" key="1">
    <citation type="journal article" date="2019" name="Commun. Biol.">
        <title>The bagworm genome reveals a unique fibroin gene that provides high tensile strength.</title>
        <authorList>
            <person name="Kono N."/>
            <person name="Nakamura H."/>
            <person name="Ohtoshi R."/>
            <person name="Tomita M."/>
            <person name="Numata K."/>
            <person name="Arakawa K."/>
        </authorList>
    </citation>
    <scope>NUCLEOTIDE SEQUENCE [LARGE SCALE GENOMIC DNA]</scope>
</reference>
<accession>A0A4C1SFA8</accession>
<name>A0A4C1SFA8_EUMVA</name>
<keyword evidence="3" id="KW-1185">Reference proteome</keyword>
<gene>
    <name evidence="2" type="ORF">EVAR_74192_1</name>
</gene>
<evidence type="ECO:0000256" key="1">
    <source>
        <dbReference type="SAM" id="MobiDB-lite"/>
    </source>
</evidence>
<proteinExistence type="predicted"/>
<organism evidence="2 3">
    <name type="scientific">Eumeta variegata</name>
    <name type="common">Bagworm moth</name>
    <name type="synonym">Eumeta japonica</name>
    <dbReference type="NCBI Taxonomy" id="151549"/>
    <lineage>
        <taxon>Eukaryota</taxon>
        <taxon>Metazoa</taxon>
        <taxon>Ecdysozoa</taxon>
        <taxon>Arthropoda</taxon>
        <taxon>Hexapoda</taxon>
        <taxon>Insecta</taxon>
        <taxon>Pterygota</taxon>
        <taxon>Neoptera</taxon>
        <taxon>Endopterygota</taxon>
        <taxon>Lepidoptera</taxon>
        <taxon>Glossata</taxon>
        <taxon>Ditrysia</taxon>
        <taxon>Tineoidea</taxon>
        <taxon>Psychidae</taxon>
        <taxon>Oiketicinae</taxon>
        <taxon>Eumeta</taxon>
    </lineage>
</organism>
<protein>
    <submittedName>
        <fullName evidence="2">Uncharacterized protein</fullName>
    </submittedName>
</protein>
<dbReference type="AlphaFoldDB" id="A0A4C1SFA8"/>
<dbReference type="PROSITE" id="PS51257">
    <property type="entry name" value="PROKAR_LIPOPROTEIN"/>
    <property type="match status" value="1"/>
</dbReference>
<feature type="compositionally biased region" description="Polar residues" evidence="1">
    <location>
        <begin position="165"/>
        <end position="175"/>
    </location>
</feature>
<feature type="region of interest" description="Disordered" evidence="1">
    <location>
        <begin position="111"/>
        <end position="181"/>
    </location>
</feature>
<dbReference type="EMBL" id="BGZK01000004">
    <property type="protein sequence ID" value="GBO99770.1"/>
    <property type="molecule type" value="Genomic_DNA"/>
</dbReference>
<evidence type="ECO:0000313" key="2">
    <source>
        <dbReference type="EMBL" id="GBO99770.1"/>
    </source>
</evidence>
<sequence length="181" mass="19635">MLRVSQPPPPPVETDKYFFANIVSTWYSCRGTNVRLTHVHAIPARGCASVARRIPPRVVAFCGHRTASRELRPCSSKLPRDCSRAARRRVALCGAAGAFDNGRALSATAMEQNRVPNGARPPRPPAGVRGVLRISGSPDPQVVVLDPEMDLDTRCRGNPKRPTNARPSEGTSSDSDSTRIE</sequence>
<evidence type="ECO:0000313" key="3">
    <source>
        <dbReference type="Proteomes" id="UP000299102"/>
    </source>
</evidence>
<dbReference type="Proteomes" id="UP000299102">
    <property type="component" value="Unassembled WGS sequence"/>
</dbReference>